<organism evidence="2 3">
    <name type="scientific">Canavalia gladiata</name>
    <name type="common">Sword bean</name>
    <name type="synonym">Dolichos gladiatus</name>
    <dbReference type="NCBI Taxonomy" id="3824"/>
    <lineage>
        <taxon>Eukaryota</taxon>
        <taxon>Viridiplantae</taxon>
        <taxon>Streptophyta</taxon>
        <taxon>Embryophyta</taxon>
        <taxon>Tracheophyta</taxon>
        <taxon>Spermatophyta</taxon>
        <taxon>Magnoliopsida</taxon>
        <taxon>eudicotyledons</taxon>
        <taxon>Gunneridae</taxon>
        <taxon>Pentapetalae</taxon>
        <taxon>rosids</taxon>
        <taxon>fabids</taxon>
        <taxon>Fabales</taxon>
        <taxon>Fabaceae</taxon>
        <taxon>Papilionoideae</taxon>
        <taxon>50 kb inversion clade</taxon>
        <taxon>NPAAA clade</taxon>
        <taxon>indigoferoid/millettioid clade</taxon>
        <taxon>Phaseoleae</taxon>
        <taxon>Canavalia</taxon>
    </lineage>
</organism>
<keyword evidence="3" id="KW-1185">Reference proteome</keyword>
<sequence>MTFMDIFCASQASTTISVSVDQASCSSSNPIQLGSQTIDRHNPIINDSRRSTSKSLIAHKPIPYSIEELGLLAIKERRCPSSLPYAFRLERDFHNEERRLPTRNYIARDVSMDWRVTNFCLKGEREYLDLSLRRVPKPPLNESETAERLHNRRILPTAAVKQNPPSNTGRQIPKSIRSMESPNFWLGVGLEEWVRDAPKKGESRDDVKSMEGLKGNGEEVGEESIGNMG</sequence>
<feature type="region of interest" description="Disordered" evidence="1">
    <location>
        <begin position="196"/>
        <end position="229"/>
    </location>
</feature>
<protein>
    <submittedName>
        <fullName evidence="2">Uncharacterized protein</fullName>
    </submittedName>
</protein>
<feature type="compositionally biased region" description="Basic and acidic residues" evidence="1">
    <location>
        <begin position="196"/>
        <end position="211"/>
    </location>
</feature>
<evidence type="ECO:0000313" key="2">
    <source>
        <dbReference type="EMBL" id="KAK7339858.1"/>
    </source>
</evidence>
<accession>A0AAN9QQN5</accession>
<name>A0AAN9QQN5_CANGL</name>
<dbReference type="EMBL" id="JAYMYQ010000004">
    <property type="protein sequence ID" value="KAK7339858.1"/>
    <property type="molecule type" value="Genomic_DNA"/>
</dbReference>
<dbReference type="Proteomes" id="UP001367508">
    <property type="component" value="Unassembled WGS sequence"/>
</dbReference>
<comment type="caution">
    <text evidence="2">The sequence shown here is derived from an EMBL/GenBank/DDBJ whole genome shotgun (WGS) entry which is preliminary data.</text>
</comment>
<reference evidence="2 3" key="1">
    <citation type="submission" date="2024-01" db="EMBL/GenBank/DDBJ databases">
        <title>The genomes of 5 underutilized Papilionoideae crops provide insights into root nodulation and disease resistanc.</title>
        <authorList>
            <person name="Jiang F."/>
        </authorList>
    </citation>
    <scope>NUCLEOTIDE SEQUENCE [LARGE SCALE GENOMIC DNA]</scope>
    <source>
        <strain evidence="2">LVBAO_FW01</strain>
        <tissue evidence="2">Leaves</tissue>
    </source>
</reference>
<evidence type="ECO:0000313" key="3">
    <source>
        <dbReference type="Proteomes" id="UP001367508"/>
    </source>
</evidence>
<gene>
    <name evidence="2" type="ORF">VNO77_20544</name>
</gene>
<proteinExistence type="predicted"/>
<dbReference type="AlphaFoldDB" id="A0AAN9QQN5"/>
<evidence type="ECO:0000256" key="1">
    <source>
        <dbReference type="SAM" id="MobiDB-lite"/>
    </source>
</evidence>